<evidence type="ECO:0000313" key="2">
    <source>
        <dbReference type="Proteomes" id="UP000266340"/>
    </source>
</evidence>
<dbReference type="Gene3D" id="3.30.460.40">
    <property type="match status" value="1"/>
</dbReference>
<accession>A0A398CSQ5</accession>
<dbReference type="OrthoDB" id="9773927at2"/>
<dbReference type="InterPro" id="IPR043519">
    <property type="entry name" value="NT_sf"/>
</dbReference>
<evidence type="ECO:0000313" key="1">
    <source>
        <dbReference type="EMBL" id="RIE03788.1"/>
    </source>
</evidence>
<comment type="caution">
    <text evidence="1">The sequence shown here is derived from an EMBL/GenBank/DDBJ whole genome shotgun (WGS) entry which is preliminary data.</text>
</comment>
<proteinExistence type="predicted"/>
<dbReference type="SUPFAM" id="SSF81301">
    <property type="entry name" value="Nucleotidyltransferase"/>
    <property type="match status" value="1"/>
</dbReference>
<dbReference type="RefSeq" id="WP_119148860.1">
    <property type="nucleotide sequence ID" value="NZ_JBHSOV010000021.1"/>
</dbReference>
<sequence length="392" mass="46025">MMARSSTDIDGLPQELRLLLRMLSTENGGEPLSAEAAPYEDIDWGRFQRLAMHHRVYPSLYAILKKAALPWVPQPLIQDLSREYKKNTFRMLRLTGEMERICALLADQGVRSIVLKGPPLARELYGDVSLRTSKDLDIMIPIDDVDKTDRLLTQLGYKCVDFVPNILNGWRWRQHHAGYDHPDLPINLEIHWRLSPGPSREPGFEELWERRRISEMTPTPIHYLGAEDSFLYLVTHGARHGWFRVRWLGDIDILACRHADEWAKIEALMDRYQARDMVGQSLYLISALWSTPLTPDMRRYSSGTKAQTLGRQALYFIREMVENPPPELERKHKQYLFSLKSFRQKILYALSFLYPYPKDVETLPLPKPVHFLYFPLRPFLWMWRKARKHAWT</sequence>
<organism evidence="1 2">
    <name type="scientific">Cohnella faecalis</name>
    <dbReference type="NCBI Taxonomy" id="2315694"/>
    <lineage>
        <taxon>Bacteria</taxon>
        <taxon>Bacillati</taxon>
        <taxon>Bacillota</taxon>
        <taxon>Bacilli</taxon>
        <taxon>Bacillales</taxon>
        <taxon>Paenibacillaceae</taxon>
        <taxon>Cohnella</taxon>
    </lineage>
</organism>
<dbReference type="AlphaFoldDB" id="A0A398CSQ5"/>
<keyword evidence="2" id="KW-1185">Reference proteome</keyword>
<dbReference type="EMBL" id="QXJM01000030">
    <property type="protein sequence ID" value="RIE03788.1"/>
    <property type="molecule type" value="Genomic_DNA"/>
</dbReference>
<reference evidence="1 2" key="1">
    <citation type="submission" date="2018-09" db="EMBL/GenBank/DDBJ databases">
        <title>Cohnella cavernae sp. nov., isolated from a karst cave.</title>
        <authorList>
            <person name="Zhu H."/>
        </authorList>
    </citation>
    <scope>NUCLEOTIDE SEQUENCE [LARGE SCALE GENOMIC DNA]</scope>
    <source>
        <strain evidence="1 2">K2E09-144</strain>
    </source>
</reference>
<gene>
    <name evidence="1" type="ORF">D3H35_09550</name>
</gene>
<dbReference type="InterPro" id="IPR039498">
    <property type="entry name" value="NTP_transf_5"/>
</dbReference>
<protein>
    <submittedName>
        <fullName evidence="1">Renal dipeptidase</fullName>
    </submittedName>
</protein>
<dbReference type="Pfam" id="PF14907">
    <property type="entry name" value="NTP_transf_5"/>
    <property type="match status" value="1"/>
</dbReference>
<dbReference type="Proteomes" id="UP000266340">
    <property type="component" value="Unassembled WGS sequence"/>
</dbReference>
<name>A0A398CSQ5_9BACL</name>